<accession>A0A2R5GT23</accession>
<dbReference type="CDD" id="cd19757">
    <property type="entry name" value="Bbox1"/>
    <property type="match status" value="1"/>
</dbReference>
<feature type="compositionally biased region" description="Basic residues" evidence="4">
    <location>
        <begin position="1102"/>
        <end position="1114"/>
    </location>
</feature>
<dbReference type="PROSITE" id="PS50119">
    <property type="entry name" value="ZF_BBOX"/>
    <property type="match status" value="2"/>
</dbReference>
<reference evidence="7 8" key="1">
    <citation type="submission" date="2017-12" db="EMBL/GenBank/DDBJ databases">
        <title>Sequencing, de novo assembly and annotation of complete genome of a new Thraustochytrid species, strain FCC1311.</title>
        <authorList>
            <person name="Sedici K."/>
            <person name="Godart F."/>
            <person name="Aiese Cigliano R."/>
            <person name="Sanseverino W."/>
            <person name="Barakat M."/>
            <person name="Ortet P."/>
            <person name="Marechal E."/>
            <person name="Cagnac O."/>
            <person name="Amato A."/>
        </authorList>
    </citation>
    <scope>NUCLEOTIDE SEQUENCE [LARGE SCALE GENOMIC DNA]</scope>
</reference>
<feature type="region of interest" description="Disordered" evidence="4">
    <location>
        <begin position="1074"/>
        <end position="1136"/>
    </location>
</feature>
<dbReference type="GO" id="GO:0016853">
    <property type="term" value="F:isomerase activity"/>
    <property type="evidence" value="ECO:0007669"/>
    <property type="project" value="UniProtKB-KW"/>
</dbReference>
<keyword evidence="8" id="KW-1185">Reference proteome</keyword>
<dbReference type="GO" id="GO:0008270">
    <property type="term" value="F:zinc ion binding"/>
    <property type="evidence" value="ECO:0007669"/>
    <property type="project" value="UniProtKB-KW"/>
</dbReference>
<evidence type="ECO:0000256" key="1">
    <source>
        <dbReference type="ARBA" id="ARBA00022737"/>
    </source>
</evidence>
<evidence type="ECO:0000313" key="7">
    <source>
        <dbReference type="EMBL" id="GBG33990.1"/>
    </source>
</evidence>
<keyword evidence="1" id="KW-0677">Repeat</keyword>
<feature type="coiled-coil region" evidence="3">
    <location>
        <begin position="181"/>
        <end position="213"/>
    </location>
</feature>
<organism evidence="7 8">
    <name type="scientific">Hondaea fermentalgiana</name>
    <dbReference type="NCBI Taxonomy" id="2315210"/>
    <lineage>
        <taxon>Eukaryota</taxon>
        <taxon>Sar</taxon>
        <taxon>Stramenopiles</taxon>
        <taxon>Bigyra</taxon>
        <taxon>Labyrinthulomycetes</taxon>
        <taxon>Thraustochytrida</taxon>
        <taxon>Thraustochytriidae</taxon>
        <taxon>Hondaea</taxon>
    </lineage>
</organism>
<dbReference type="InterPro" id="IPR036020">
    <property type="entry name" value="WW_dom_sf"/>
</dbReference>
<feature type="domain" description="WW" evidence="5">
    <location>
        <begin position="683"/>
        <end position="704"/>
    </location>
</feature>
<evidence type="ECO:0000256" key="2">
    <source>
        <dbReference type="PROSITE-ProRule" id="PRU00024"/>
    </source>
</evidence>
<keyword evidence="2" id="KW-0479">Metal-binding</keyword>
<dbReference type="OrthoDB" id="168235at2759"/>
<evidence type="ECO:0000259" key="6">
    <source>
        <dbReference type="PROSITE" id="PS50119"/>
    </source>
</evidence>
<feature type="compositionally biased region" description="Low complexity" evidence="4">
    <location>
        <begin position="1087"/>
        <end position="1099"/>
    </location>
</feature>
<dbReference type="InParanoid" id="A0A2R5GT23"/>
<keyword evidence="2" id="KW-0863">Zinc-finger</keyword>
<dbReference type="SMART" id="SM00015">
    <property type="entry name" value="IQ"/>
    <property type="match status" value="11"/>
</dbReference>
<keyword evidence="7" id="KW-0413">Isomerase</keyword>
<dbReference type="EMBL" id="BEYU01000176">
    <property type="protein sequence ID" value="GBG33990.1"/>
    <property type="molecule type" value="Genomic_DNA"/>
</dbReference>
<feature type="compositionally biased region" description="Acidic residues" evidence="4">
    <location>
        <begin position="1229"/>
        <end position="1240"/>
    </location>
</feature>
<feature type="domain" description="B box-type" evidence="6">
    <location>
        <begin position="830"/>
        <end position="872"/>
    </location>
</feature>
<dbReference type="Proteomes" id="UP000241890">
    <property type="component" value="Unassembled WGS sequence"/>
</dbReference>
<dbReference type="PROSITE" id="PS50020">
    <property type="entry name" value="WW_DOMAIN_2"/>
    <property type="match status" value="2"/>
</dbReference>
<feature type="region of interest" description="Disordered" evidence="4">
    <location>
        <begin position="526"/>
        <end position="561"/>
    </location>
</feature>
<dbReference type="Gene3D" id="1.20.5.190">
    <property type="match status" value="2"/>
</dbReference>
<feature type="domain" description="B box-type" evidence="6">
    <location>
        <begin position="722"/>
        <end position="766"/>
    </location>
</feature>
<dbReference type="InterPro" id="IPR000315">
    <property type="entry name" value="Znf_B-box"/>
</dbReference>
<keyword evidence="2" id="KW-0862">Zinc</keyword>
<dbReference type="InterPro" id="IPR001202">
    <property type="entry name" value="WW_dom"/>
</dbReference>
<feature type="compositionally biased region" description="Basic and acidic residues" evidence="4">
    <location>
        <begin position="549"/>
        <end position="561"/>
    </location>
</feature>
<feature type="coiled-coil region" evidence="3">
    <location>
        <begin position="879"/>
        <end position="914"/>
    </location>
</feature>
<dbReference type="SMART" id="SM00456">
    <property type="entry name" value="WW"/>
    <property type="match status" value="2"/>
</dbReference>
<dbReference type="Pfam" id="PF00397">
    <property type="entry name" value="WW"/>
    <property type="match status" value="2"/>
</dbReference>
<evidence type="ECO:0000256" key="4">
    <source>
        <dbReference type="SAM" id="MobiDB-lite"/>
    </source>
</evidence>
<dbReference type="InterPro" id="IPR052318">
    <property type="entry name" value="CellDiv_DevSignal_Domain"/>
</dbReference>
<evidence type="ECO:0000259" key="5">
    <source>
        <dbReference type="PROSITE" id="PS50020"/>
    </source>
</evidence>
<dbReference type="Pfam" id="PF00612">
    <property type="entry name" value="IQ"/>
    <property type="match status" value="5"/>
</dbReference>
<dbReference type="CDD" id="cd20208">
    <property type="entry name" value="Bbox1_DUF2009"/>
    <property type="match status" value="1"/>
</dbReference>
<dbReference type="PANTHER" id="PTHR22590">
    <property type="entry name" value="MYOSIN MOTOR DOMAIN-CONTAINING PROTEIN"/>
    <property type="match status" value="1"/>
</dbReference>
<evidence type="ECO:0000313" key="8">
    <source>
        <dbReference type="Proteomes" id="UP000241890"/>
    </source>
</evidence>
<name>A0A2R5GT23_9STRA</name>
<feature type="compositionally biased region" description="Low complexity" evidence="4">
    <location>
        <begin position="537"/>
        <end position="548"/>
    </location>
</feature>
<dbReference type="Gene3D" id="2.20.70.10">
    <property type="match status" value="2"/>
</dbReference>
<keyword evidence="3" id="KW-0175">Coiled coil</keyword>
<gene>
    <name evidence="7" type="ORF">FCC1311_102132</name>
</gene>
<sequence>MSLKSVHVNKFDSESAMKFNWRIELSSVGEALNPCSEHFEDIARDENWRICDAGARPWFAATHIQRVFRGHCARVRAGLLRKVEAVAAKERARLAAQAAIEARLMRIGAAALMQGWWRSLQRRWLTRAMVMVMKRRAAIRIQSFWRSVWAVLELKRAIARKRDQDARESAAATMLQKRFRIRRAQALVERIKVEAAEAKAQRDASRIENMQDRTMNIFGRTLNVTKNRRVLHELRSKIDPFTASRQERAATRIQRVWRGYRARRRVKRRRAAENHVLSRLRRDKVRAAALQMQKRWRGIRERRRLEMERQNRAASLIQAKYRARIARRNFVLILERHKAASRVQKRWRGRLARKMMVLFREEMRVQNAAARVCQRAVQRYLFRKGYRDRLENERTWFELRQQGAIETILAKRAEGYRMLLHSGFLNSAKGGGELRALFCELSEPLAQLSGDKFVKMVLACPGLAHLERKTLDIIFAKAKKPDSKLLGYPEFRESLIGLGMHLYVAEGVDAKIKAYKDTVQAERAKAKRGRFSGGSSGAAQSAEAARAQRQAEKDADKKAETQIRDEAIGQFTFRRHRGRRGLLLRVLHEHIWNMEFAQRQREALDARAARRMEWASVMVQRRFRGVASRSILDRIREQRHREIEAERQRAASTLIQTFWRMCLAKRRVRALARRCLQKCIDAETGDPYWFNTQTGESSWTKPKLLGNDEAEVSIVMPQKDDEFVIKCAKCRAEMATVACLDCADPFCEDCHRQEHHGATMHTNIPIPLCTECNFQAATRNCAPCQRKFCCSCFEMAHFISPPWQDEPVCAQPSEEQSQLAAHKWQPLIKVCAECDARAVRWRCEECGDDFCARCLKDLHRKGNRRLHNFHPLSYHSLQLEVRERQVRAKKRAIAEKERRKVMQKQAEQDNMEKVALKLQSLYRGRRDRAVGKSLLRDARLRERKHWRLVKHDMAERKKLNYRLQAAVGIAPILETDDDETKDRKRMGWKATPWGRAAVAAGVALPIGEALPGPIKVHDNETLFIHVIEEWRSLISVDEYIRLDSQYFLVKHIGEQDENDPGKPVDTVQMMREEKLRKRQENDPWAVAAASEESSTAGETGKSKKKNNKKKKKKTKDQNSGEDQGGEVGPEGIHLDAPFSGEIPVEVRGFFVGSFNLAQDAIVKAKRADKQAIKEKMGGRFADVMAKTKEFIAEKADEYIDPDTAARLNKRFTGVARLVGKRRSSIASLEDMDDEDLGEADEAPKVSTPPKSATQAAKASLPPGWEEFLDDASGTPYFYNHSTGESVWERPFE</sequence>
<evidence type="ECO:0000256" key="3">
    <source>
        <dbReference type="SAM" id="Coils"/>
    </source>
</evidence>
<proteinExistence type="predicted"/>
<dbReference type="SUPFAM" id="SSF51045">
    <property type="entry name" value="WW domain"/>
    <property type="match status" value="1"/>
</dbReference>
<dbReference type="PANTHER" id="PTHR22590:SF5">
    <property type="entry name" value="MYOSIN MOTOR DOMAIN-CONTAINING PROTEIN"/>
    <property type="match status" value="1"/>
</dbReference>
<feature type="region of interest" description="Disordered" evidence="4">
    <location>
        <begin position="1228"/>
        <end position="1267"/>
    </location>
</feature>
<dbReference type="InterPro" id="IPR000048">
    <property type="entry name" value="IQ_motif_EF-hand-BS"/>
</dbReference>
<dbReference type="CDD" id="cd00201">
    <property type="entry name" value="WW"/>
    <property type="match status" value="2"/>
</dbReference>
<dbReference type="PROSITE" id="PS50096">
    <property type="entry name" value="IQ"/>
    <property type="match status" value="9"/>
</dbReference>
<protein>
    <submittedName>
        <fullName evidence="7">Peptidyl-prolyl cis-trans isomerase NIMA-interacting 1</fullName>
    </submittedName>
</protein>
<feature type="domain" description="WW" evidence="5">
    <location>
        <begin position="1258"/>
        <end position="1292"/>
    </location>
</feature>
<comment type="caution">
    <text evidence="7">The sequence shown here is derived from an EMBL/GenBank/DDBJ whole genome shotgun (WGS) entry which is preliminary data.</text>
</comment>